<dbReference type="PANTHER" id="PTHR11439:SF498">
    <property type="entry name" value="DNAK FAMILY PROTEIN"/>
    <property type="match status" value="1"/>
</dbReference>
<dbReference type="Proteomes" id="UP000813463">
    <property type="component" value="Chromosome 4"/>
</dbReference>
<evidence type="ECO:0000313" key="3">
    <source>
        <dbReference type="RefSeq" id="XP_056697548.1"/>
    </source>
</evidence>
<dbReference type="InterPro" id="IPR043502">
    <property type="entry name" value="DNA/RNA_pol_sf"/>
</dbReference>
<dbReference type="GeneID" id="130471443"/>
<dbReference type="InterPro" id="IPR013103">
    <property type="entry name" value="RVT_2"/>
</dbReference>
<name>A0ABM3RPJ4_SPIOL</name>
<organism evidence="2 3">
    <name type="scientific">Spinacia oleracea</name>
    <name type="common">Spinach</name>
    <dbReference type="NCBI Taxonomy" id="3562"/>
    <lineage>
        <taxon>Eukaryota</taxon>
        <taxon>Viridiplantae</taxon>
        <taxon>Streptophyta</taxon>
        <taxon>Embryophyta</taxon>
        <taxon>Tracheophyta</taxon>
        <taxon>Spermatophyta</taxon>
        <taxon>Magnoliopsida</taxon>
        <taxon>eudicotyledons</taxon>
        <taxon>Gunneridae</taxon>
        <taxon>Pentapetalae</taxon>
        <taxon>Caryophyllales</taxon>
        <taxon>Chenopodiaceae</taxon>
        <taxon>Chenopodioideae</taxon>
        <taxon>Anserineae</taxon>
        <taxon>Spinacia</taxon>
    </lineage>
</organism>
<protein>
    <recommendedName>
        <fullName evidence="1">Reverse transcriptase Ty1/copia-type domain-containing protein</fullName>
    </recommendedName>
</protein>
<dbReference type="PANTHER" id="PTHR11439">
    <property type="entry name" value="GAG-POL-RELATED RETROTRANSPOSON"/>
    <property type="match status" value="1"/>
</dbReference>
<keyword evidence="2" id="KW-1185">Reference proteome</keyword>
<gene>
    <name evidence="3" type="primary">LOC130471443</name>
</gene>
<dbReference type="CDD" id="cd09272">
    <property type="entry name" value="RNase_HI_RT_Ty1"/>
    <property type="match status" value="1"/>
</dbReference>
<accession>A0ABM3RPJ4</accession>
<evidence type="ECO:0000259" key="1">
    <source>
        <dbReference type="Pfam" id="PF07727"/>
    </source>
</evidence>
<evidence type="ECO:0000313" key="2">
    <source>
        <dbReference type="Proteomes" id="UP000813463"/>
    </source>
</evidence>
<feature type="domain" description="Reverse transcriptase Ty1/copia-type" evidence="1">
    <location>
        <begin position="12"/>
        <end position="106"/>
    </location>
</feature>
<sequence length="262" mass="29761">MQEEIDALECSATWTVEDLPPGKKAIGSGWVYKIKYIDKSIVERLKGRLVVYANRQVEGVDYNETFAPVAKMGTFRLFLSVAVSMNWELHQMDVHNAFLHGDLEEEALRQWFAKLSSALKVDHHMQITHCLVMSKEKTKKQPIVSRSVAEVEYRSMAVATCELKWLKSLLSSLGVMHSKPMQLFCDSQSTLHIAKNPVFHDRTKHIEVDCHFVRDEILKGNVSTSYVPIGNQLVDILTKALGRQHLGFLMCKLGIRDLHAPT</sequence>
<dbReference type="SUPFAM" id="SSF56672">
    <property type="entry name" value="DNA/RNA polymerases"/>
    <property type="match status" value="1"/>
</dbReference>
<reference evidence="2" key="1">
    <citation type="journal article" date="2021" name="Nat. Commun.">
        <title>Genomic analyses provide insights into spinach domestication and the genetic basis of agronomic traits.</title>
        <authorList>
            <person name="Cai X."/>
            <person name="Sun X."/>
            <person name="Xu C."/>
            <person name="Sun H."/>
            <person name="Wang X."/>
            <person name="Ge C."/>
            <person name="Zhang Z."/>
            <person name="Wang Q."/>
            <person name="Fei Z."/>
            <person name="Jiao C."/>
            <person name="Wang Q."/>
        </authorList>
    </citation>
    <scope>NUCLEOTIDE SEQUENCE [LARGE SCALE GENOMIC DNA]</scope>
    <source>
        <strain evidence="2">cv. Varoflay</strain>
    </source>
</reference>
<reference evidence="3" key="2">
    <citation type="submission" date="2025-08" db="UniProtKB">
        <authorList>
            <consortium name="RefSeq"/>
        </authorList>
    </citation>
    <scope>IDENTIFICATION</scope>
    <source>
        <tissue evidence="3">Leaf</tissue>
    </source>
</reference>
<proteinExistence type="predicted"/>
<dbReference type="RefSeq" id="XP_056697548.1">
    <property type="nucleotide sequence ID" value="XM_056841570.1"/>
</dbReference>
<dbReference type="Pfam" id="PF07727">
    <property type="entry name" value="RVT_2"/>
    <property type="match status" value="1"/>
</dbReference>